<accession>A0A4R7SUP2</accession>
<dbReference type="AlphaFoldDB" id="A0A4R7SUP2"/>
<dbReference type="Pfam" id="PF08281">
    <property type="entry name" value="Sigma70_r4_2"/>
    <property type="match status" value="1"/>
</dbReference>
<evidence type="ECO:0000256" key="3">
    <source>
        <dbReference type="ARBA" id="ARBA00023082"/>
    </source>
</evidence>
<evidence type="ECO:0000256" key="5">
    <source>
        <dbReference type="ARBA" id="ARBA00023163"/>
    </source>
</evidence>
<keyword evidence="2" id="KW-0805">Transcription regulation</keyword>
<keyword evidence="9" id="KW-1185">Reference proteome</keyword>
<evidence type="ECO:0000313" key="8">
    <source>
        <dbReference type="EMBL" id="TDU82266.1"/>
    </source>
</evidence>
<dbReference type="InterPro" id="IPR014284">
    <property type="entry name" value="RNA_pol_sigma-70_dom"/>
</dbReference>
<reference evidence="8 9" key="1">
    <citation type="submission" date="2019-03" db="EMBL/GenBank/DDBJ databases">
        <title>Genomic Encyclopedia of Type Strains, Phase III (KMG-III): the genomes of soil and plant-associated and newly described type strains.</title>
        <authorList>
            <person name="Whitman W."/>
        </authorList>
    </citation>
    <scope>NUCLEOTIDE SEQUENCE [LARGE SCALE GENOMIC DNA]</scope>
    <source>
        <strain evidence="8 9">VKM Ac-2575</strain>
    </source>
</reference>
<evidence type="ECO:0000313" key="9">
    <source>
        <dbReference type="Proteomes" id="UP000295151"/>
    </source>
</evidence>
<dbReference type="SUPFAM" id="SSF88946">
    <property type="entry name" value="Sigma2 domain of RNA polymerase sigma factors"/>
    <property type="match status" value="1"/>
</dbReference>
<dbReference type="EMBL" id="SOCE01000003">
    <property type="protein sequence ID" value="TDU82266.1"/>
    <property type="molecule type" value="Genomic_DNA"/>
</dbReference>
<dbReference type="GO" id="GO:0006352">
    <property type="term" value="P:DNA-templated transcription initiation"/>
    <property type="evidence" value="ECO:0007669"/>
    <property type="project" value="InterPro"/>
</dbReference>
<organism evidence="8 9">
    <name type="scientific">Kribbella voronezhensis</name>
    <dbReference type="NCBI Taxonomy" id="2512212"/>
    <lineage>
        <taxon>Bacteria</taxon>
        <taxon>Bacillati</taxon>
        <taxon>Actinomycetota</taxon>
        <taxon>Actinomycetes</taxon>
        <taxon>Propionibacteriales</taxon>
        <taxon>Kribbellaceae</taxon>
        <taxon>Kribbella</taxon>
    </lineage>
</organism>
<keyword evidence="4" id="KW-0238">DNA-binding</keyword>
<dbReference type="InterPro" id="IPR013324">
    <property type="entry name" value="RNA_pol_sigma_r3/r4-like"/>
</dbReference>
<dbReference type="Gene3D" id="1.10.10.10">
    <property type="entry name" value="Winged helix-like DNA-binding domain superfamily/Winged helix DNA-binding domain"/>
    <property type="match status" value="1"/>
</dbReference>
<dbReference type="Proteomes" id="UP000295151">
    <property type="component" value="Unassembled WGS sequence"/>
</dbReference>
<gene>
    <name evidence="8" type="ORF">EV138_7155</name>
</gene>
<dbReference type="PANTHER" id="PTHR43133:SF8">
    <property type="entry name" value="RNA POLYMERASE SIGMA FACTOR HI_1459-RELATED"/>
    <property type="match status" value="1"/>
</dbReference>
<dbReference type="InterPro" id="IPR036388">
    <property type="entry name" value="WH-like_DNA-bd_sf"/>
</dbReference>
<dbReference type="InterPro" id="IPR013249">
    <property type="entry name" value="RNA_pol_sigma70_r4_t2"/>
</dbReference>
<dbReference type="RefSeq" id="WP_133984907.1">
    <property type="nucleotide sequence ID" value="NZ_SOCE01000003.1"/>
</dbReference>
<dbReference type="InterPro" id="IPR007627">
    <property type="entry name" value="RNA_pol_sigma70_r2"/>
</dbReference>
<evidence type="ECO:0000256" key="1">
    <source>
        <dbReference type="ARBA" id="ARBA00010641"/>
    </source>
</evidence>
<dbReference type="OrthoDB" id="5518337at2"/>
<dbReference type="SUPFAM" id="SSF88659">
    <property type="entry name" value="Sigma3 and sigma4 domains of RNA polymerase sigma factors"/>
    <property type="match status" value="1"/>
</dbReference>
<comment type="caution">
    <text evidence="8">The sequence shown here is derived from an EMBL/GenBank/DDBJ whole genome shotgun (WGS) entry which is preliminary data.</text>
</comment>
<evidence type="ECO:0000256" key="2">
    <source>
        <dbReference type="ARBA" id="ARBA00023015"/>
    </source>
</evidence>
<feature type="domain" description="RNA polymerase sigma-70 region 2" evidence="6">
    <location>
        <begin position="56"/>
        <end position="120"/>
    </location>
</feature>
<dbReference type="NCBIfam" id="TIGR02937">
    <property type="entry name" value="sigma70-ECF"/>
    <property type="match status" value="1"/>
</dbReference>
<comment type="similarity">
    <text evidence="1">Belongs to the sigma-70 factor family. ECF subfamily.</text>
</comment>
<evidence type="ECO:0000259" key="7">
    <source>
        <dbReference type="Pfam" id="PF08281"/>
    </source>
</evidence>
<name>A0A4R7SUP2_9ACTN</name>
<sequence>MTPDIALATLALPGRPMAPRTVRTTASTTASDVGADEDGRILESSVREPDRFTVIFDRYFPQVHSYVARRLGTDLADDLSSETFLIAFRQRDRFDRRSGVVRAWLYGIATNLIRRHRRDELRAWRATAKLPLPVPAAGHEERVTAQVTAQATNRRLAAALAKVSAKDREVLMLVALGELTYDEVAAALGIKYGTVCSRLSRARRIVRESLGNLDPTGGTDHG</sequence>
<keyword evidence="5" id="KW-0804">Transcription</keyword>
<dbReference type="CDD" id="cd06171">
    <property type="entry name" value="Sigma70_r4"/>
    <property type="match status" value="1"/>
</dbReference>
<evidence type="ECO:0000259" key="6">
    <source>
        <dbReference type="Pfam" id="PF04542"/>
    </source>
</evidence>
<dbReference type="InterPro" id="IPR013325">
    <property type="entry name" value="RNA_pol_sigma_r2"/>
</dbReference>
<keyword evidence="3" id="KW-0731">Sigma factor</keyword>
<proteinExistence type="inferred from homology"/>
<dbReference type="GO" id="GO:0016987">
    <property type="term" value="F:sigma factor activity"/>
    <property type="evidence" value="ECO:0007669"/>
    <property type="project" value="UniProtKB-KW"/>
</dbReference>
<evidence type="ECO:0000256" key="4">
    <source>
        <dbReference type="ARBA" id="ARBA00023125"/>
    </source>
</evidence>
<dbReference type="Pfam" id="PF04542">
    <property type="entry name" value="Sigma70_r2"/>
    <property type="match status" value="1"/>
</dbReference>
<feature type="domain" description="RNA polymerase sigma factor 70 region 4 type 2" evidence="7">
    <location>
        <begin position="154"/>
        <end position="204"/>
    </location>
</feature>
<dbReference type="InterPro" id="IPR039425">
    <property type="entry name" value="RNA_pol_sigma-70-like"/>
</dbReference>
<dbReference type="Gene3D" id="1.10.1740.10">
    <property type="match status" value="1"/>
</dbReference>
<dbReference type="PANTHER" id="PTHR43133">
    <property type="entry name" value="RNA POLYMERASE ECF-TYPE SIGMA FACTO"/>
    <property type="match status" value="1"/>
</dbReference>
<dbReference type="GO" id="GO:0003677">
    <property type="term" value="F:DNA binding"/>
    <property type="evidence" value="ECO:0007669"/>
    <property type="project" value="UniProtKB-KW"/>
</dbReference>
<protein>
    <submittedName>
        <fullName evidence="8">RNA polymerase sigma-70 factor (ECF subfamily)</fullName>
    </submittedName>
</protein>